<feature type="coiled-coil region" evidence="1">
    <location>
        <begin position="65"/>
        <end position="92"/>
    </location>
</feature>
<comment type="caution">
    <text evidence="2">The sequence shown here is derived from an EMBL/GenBank/DDBJ whole genome shotgun (WGS) entry which is preliminary data.</text>
</comment>
<protein>
    <recommendedName>
        <fullName evidence="4">Flagellar protein FliT</fullName>
    </recommendedName>
</protein>
<accession>A0ABU7JEB9</accession>
<keyword evidence="3" id="KW-1185">Reference proteome</keyword>
<proteinExistence type="predicted"/>
<name>A0ABU7JEB9_9GAMM</name>
<gene>
    <name evidence="2" type="ORF">QWF21_07270</name>
</gene>
<dbReference type="Proteomes" id="UP001339167">
    <property type="component" value="Unassembled WGS sequence"/>
</dbReference>
<evidence type="ECO:0008006" key="4">
    <source>
        <dbReference type="Google" id="ProtNLM"/>
    </source>
</evidence>
<evidence type="ECO:0000256" key="1">
    <source>
        <dbReference type="SAM" id="Coils"/>
    </source>
</evidence>
<organism evidence="2 3">
    <name type="scientific">Alkalimonas mucilaginosa</name>
    <dbReference type="NCBI Taxonomy" id="3057676"/>
    <lineage>
        <taxon>Bacteria</taxon>
        <taxon>Pseudomonadati</taxon>
        <taxon>Pseudomonadota</taxon>
        <taxon>Gammaproteobacteria</taxon>
        <taxon>Alkalimonas</taxon>
    </lineage>
</organism>
<dbReference type="EMBL" id="JAUGZK010000004">
    <property type="protein sequence ID" value="MEE2024044.1"/>
    <property type="molecule type" value="Genomic_DNA"/>
</dbReference>
<evidence type="ECO:0000313" key="3">
    <source>
        <dbReference type="Proteomes" id="UP001339167"/>
    </source>
</evidence>
<dbReference type="RefSeq" id="WP_330087381.1">
    <property type="nucleotide sequence ID" value="NZ_JAUGZK010000004.1"/>
</dbReference>
<evidence type="ECO:0000313" key="2">
    <source>
        <dbReference type="EMBL" id="MEE2024044.1"/>
    </source>
</evidence>
<keyword evidence="1" id="KW-0175">Coiled coil</keyword>
<sequence>MTLTPLQTTELARQLMRLQHNLLLAVRAQDWQKLRGLDRQLLALVKQLEQAGVKELFTAQLSTLRQNYQHVLELANNELKRTEIQMKQFNKKRQGLVAYRQTTEGKLS</sequence>
<reference evidence="2 3" key="1">
    <citation type="submission" date="2023-06" db="EMBL/GenBank/DDBJ databases">
        <title>Alkalimonas sp., MEB004 an alkaliphilic bacterium isolated from Lonar Lake, India.</title>
        <authorList>
            <person name="Joshi A."/>
            <person name="Thite S."/>
        </authorList>
    </citation>
    <scope>NUCLEOTIDE SEQUENCE [LARGE SCALE GENOMIC DNA]</scope>
    <source>
        <strain evidence="2 3">MEB004</strain>
    </source>
</reference>